<dbReference type="NCBIfam" id="TIGR04183">
    <property type="entry name" value="Por_Secre_tail"/>
    <property type="match status" value="1"/>
</dbReference>
<accession>A0A1G7NRD0</accession>
<proteinExistence type="predicted"/>
<name>A0A1G7NRD0_9BACT</name>
<evidence type="ECO:0000313" key="3">
    <source>
        <dbReference type="EMBL" id="SDF76552.1"/>
    </source>
</evidence>
<feature type="domain" description="Secretion system C-terminal sorting" evidence="2">
    <location>
        <begin position="175"/>
        <end position="235"/>
    </location>
</feature>
<gene>
    <name evidence="3" type="ORF">SAMN04487996_112135</name>
</gene>
<dbReference type="InterPro" id="IPR026444">
    <property type="entry name" value="Secre_tail"/>
</dbReference>
<sequence length="250" mass="27391">MKKLLLLASMLLCRRLSEAQSIGSSVVANGYGAGNAGEVYLEWSIGEPAIATLQSGPNLLSQGFLQPDPAYAFPVKLIYFNGKTTDSNNELHWATSEETNNSHFEMQKSPDGIHFQLMESVPGSGTIYVQKTYQVIDYTPYARTYYRLKQVDYDGTFSFSSIIFIRQADHSGFALYPNPAADMLYLSVKQNVGPLHIAVFKASGDVVLRQKCDAGDHIGVNIKPLPPGSYAVQVSGPGAVPLWSSRFVKL</sequence>
<evidence type="ECO:0000259" key="2">
    <source>
        <dbReference type="Pfam" id="PF18962"/>
    </source>
</evidence>
<feature type="chain" id="PRO_5011614763" evidence="1">
    <location>
        <begin position="20"/>
        <end position="250"/>
    </location>
</feature>
<dbReference type="Proteomes" id="UP000198748">
    <property type="component" value="Unassembled WGS sequence"/>
</dbReference>
<organism evidence="3 4">
    <name type="scientific">Dyadobacter soli</name>
    <dbReference type="NCBI Taxonomy" id="659014"/>
    <lineage>
        <taxon>Bacteria</taxon>
        <taxon>Pseudomonadati</taxon>
        <taxon>Bacteroidota</taxon>
        <taxon>Cytophagia</taxon>
        <taxon>Cytophagales</taxon>
        <taxon>Spirosomataceae</taxon>
        <taxon>Dyadobacter</taxon>
    </lineage>
</organism>
<feature type="signal peptide" evidence="1">
    <location>
        <begin position="1"/>
        <end position="19"/>
    </location>
</feature>
<dbReference type="RefSeq" id="WP_090154084.1">
    <property type="nucleotide sequence ID" value="NZ_FNAN01000012.1"/>
</dbReference>
<dbReference type="OrthoDB" id="1443240at2"/>
<dbReference type="EMBL" id="FNAN01000012">
    <property type="protein sequence ID" value="SDF76552.1"/>
    <property type="molecule type" value="Genomic_DNA"/>
</dbReference>
<dbReference type="Pfam" id="PF18962">
    <property type="entry name" value="Por_Secre_tail"/>
    <property type="match status" value="1"/>
</dbReference>
<evidence type="ECO:0000256" key="1">
    <source>
        <dbReference type="SAM" id="SignalP"/>
    </source>
</evidence>
<evidence type="ECO:0000313" key="4">
    <source>
        <dbReference type="Proteomes" id="UP000198748"/>
    </source>
</evidence>
<keyword evidence="1" id="KW-0732">Signal</keyword>
<keyword evidence="4" id="KW-1185">Reference proteome</keyword>
<dbReference type="AlphaFoldDB" id="A0A1G7NRD0"/>
<dbReference type="STRING" id="659014.SAMN04487996_112135"/>
<protein>
    <submittedName>
        <fullName evidence="3">Por secretion system C-terminal sorting domain-containing protein</fullName>
    </submittedName>
</protein>
<reference evidence="4" key="1">
    <citation type="submission" date="2016-10" db="EMBL/GenBank/DDBJ databases">
        <authorList>
            <person name="Varghese N."/>
            <person name="Submissions S."/>
        </authorList>
    </citation>
    <scope>NUCLEOTIDE SEQUENCE [LARGE SCALE GENOMIC DNA]</scope>
    <source>
        <strain evidence="4">DSM 25329</strain>
    </source>
</reference>